<name>A0ABR1RLQ0_9PEZI</name>
<keyword evidence="1" id="KW-0812">Transmembrane</keyword>
<gene>
    <name evidence="2" type="ORF">PG991_008768</name>
</gene>
<keyword evidence="1" id="KW-1133">Transmembrane helix</keyword>
<sequence>MEAYMHWYHRLSLIAEAFDVAGPSTFRQWWYDRRKMERWWGFWLLVIGVFLAVVFGLIPSVKGILQVLKD</sequence>
<feature type="transmembrane region" description="Helical" evidence="1">
    <location>
        <begin position="39"/>
        <end position="58"/>
    </location>
</feature>
<evidence type="ECO:0000313" key="3">
    <source>
        <dbReference type="Proteomes" id="UP001396898"/>
    </source>
</evidence>
<keyword evidence="3" id="KW-1185">Reference proteome</keyword>
<proteinExistence type="predicted"/>
<protein>
    <submittedName>
        <fullName evidence="2">Dihydroorotase</fullName>
    </submittedName>
</protein>
<dbReference type="EMBL" id="JAQQWI010000012">
    <property type="protein sequence ID" value="KAK8015880.1"/>
    <property type="molecule type" value="Genomic_DNA"/>
</dbReference>
<comment type="caution">
    <text evidence="2">The sequence shown here is derived from an EMBL/GenBank/DDBJ whole genome shotgun (WGS) entry which is preliminary data.</text>
</comment>
<evidence type="ECO:0000256" key="1">
    <source>
        <dbReference type="SAM" id="Phobius"/>
    </source>
</evidence>
<evidence type="ECO:0000313" key="2">
    <source>
        <dbReference type="EMBL" id="KAK8015880.1"/>
    </source>
</evidence>
<organism evidence="2 3">
    <name type="scientific">Apiospora marii</name>
    <dbReference type="NCBI Taxonomy" id="335849"/>
    <lineage>
        <taxon>Eukaryota</taxon>
        <taxon>Fungi</taxon>
        <taxon>Dikarya</taxon>
        <taxon>Ascomycota</taxon>
        <taxon>Pezizomycotina</taxon>
        <taxon>Sordariomycetes</taxon>
        <taxon>Xylariomycetidae</taxon>
        <taxon>Amphisphaeriales</taxon>
        <taxon>Apiosporaceae</taxon>
        <taxon>Apiospora</taxon>
    </lineage>
</organism>
<dbReference type="Proteomes" id="UP001396898">
    <property type="component" value="Unassembled WGS sequence"/>
</dbReference>
<accession>A0ABR1RLQ0</accession>
<keyword evidence="1" id="KW-0472">Membrane</keyword>
<reference evidence="2 3" key="1">
    <citation type="submission" date="2023-01" db="EMBL/GenBank/DDBJ databases">
        <title>Analysis of 21 Apiospora genomes using comparative genomics revels a genus with tremendous synthesis potential of carbohydrate active enzymes and secondary metabolites.</title>
        <authorList>
            <person name="Sorensen T."/>
        </authorList>
    </citation>
    <scope>NUCLEOTIDE SEQUENCE [LARGE SCALE GENOMIC DNA]</scope>
    <source>
        <strain evidence="2 3">CBS 20057</strain>
    </source>
</reference>